<evidence type="ECO:0000256" key="2">
    <source>
        <dbReference type="ARBA" id="ARBA00022598"/>
    </source>
</evidence>
<feature type="domain" description="ATP-dependent DNA ligase family profile" evidence="4">
    <location>
        <begin position="105"/>
        <end position="227"/>
    </location>
</feature>
<keyword evidence="2 5" id="KW-0436">Ligase</keyword>
<dbReference type="PANTHER" id="PTHR45997">
    <property type="entry name" value="DNA LIGASE 4"/>
    <property type="match status" value="1"/>
</dbReference>
<sequence>MEFKPILPFEPIVTDDMPRGSTWISQIKWDGVRMLTYYDGNEVKLINRRLNERTSQYPELTNISAYCSAKSVILDGEIIALDEGRPSFYQVMRRDGIKKQQNIERAVKQIPITYMIFDILYCDGDWVLEKSLEMRQHLLRKIITPSMAVQLVDNYPESENLLEVMRQHQMEGIVLKDLSSSYSIGGKDQRWQKKKVFKDLNAAVGGVTFRGKTVNSLILGLYDDDGRFWYIGHAGSGKLSVQDWREVTAVVPALQMQSRPFENLPERWKGAVWLKPALTVKVQYLEWTPHQTLRHPTIQAFVSFPPDSCTFRLARET</sequence>
<dbReference type="PANTHER" id="PTHR45997:SF1">
    <property type="entry name" value="DNA LIGASE 4"/>
    <property type="match status" value="1"/>
</dbReference>
<dbReference type="GO" id="GO:0016874">
    <property type="term" value="F:ligase activity"/>
    <property type="evidence" value="ECO:0007669"/>
    <property type="project" value="UniProtKB-KW"/>
</dbReference>
<dbReference type="Pfam" id="PF01068">
    <property type="entry name" value="DNA_ligase_A_M"/>
    <property type="match status" value="1"/>
</dbReference>
<evidence type="ECO:0000259" key="4">
    <source>
        <dbReference type="PROSITE" id="PS50160"/>
    </source>
</evidence>
<dbReference type="SUPFAM" id="SSF50249">
    <property type="entry name" value="Nucleic acid-binding proteins"/>
    <property type="match status" value="1"/>
</dbReference>
<name>A0ABW1IRA7_9BACL</name>
<dbReference type="InterPro" id="IPR012309">
    <property type="entry name" value="DNA_ligase_ATP-dep_C"/>
</dbReference>
<evidence type="ECO:0000256" key="1">
    <source>
        <dbReference type="ARBA" id="ARBA00012727"/>
    </source>
</evidence>
<dbReference type="Pfam" id="PF04679">
    <property type="entry name" value="DNA_ligase_A_C"/>
    <property type="match status" value="1"/>
</dbReference>
<dbReference type="InterPro" id="IPR012340">
    <property type="entry name" value="NA-bd_OB-fold"/>
</dbReference>
<evidence type="ECO:0000313" key="5">
    <source>
        <dbReference type="EMBL" id="MFC5987625.1"/>
    </source>
</evidence>
<dbReference type="CDD" id="cd07906">
    <property type="entry name" value="Adenylation_DNA_ligase_LigD_LigC"/>
    <property type="match status" value="1"/>
</dbReference>
<dbReference type="InterPro" id="IPR012310">
    <property type="entry name" value="DNA_ligase_ATP-dep_cent"/>
</dbReference>
<dbReference type="RefSeq" id="WP_379895053.1">
    <property type="nucleotide sequence ID" value="NZ_CBCSCT010000035.1"/>
</dbReference>
<accession>A0ABW1IRA7</accession>
<dbReference type="InterPro" id="IPR029710">
    <property type="entry name" value="LIG4"/>
</dbReference>
<dbReference type="EC" id="6.5.1.1" evidence="1"/>
<dbReference type="PROSITE" id="PS50160">
    <property type="entry name" value="DNA_LIGASE_A3"/>
    <property type="match status" value="1"/>
</dbReference>
<dbReference type="PROSITE" id="PS00697">
    <property type="entry name" value="DNA_LIGASE_A1"/>
    <property type="match status" value="1"/>
</dbReference>
<dbReference type="Gene3D" id="3.30.470.30">
    <property type="entry name" value="DNA ligase/mRNA capping enzyme"/>
    <property type="match status" value="1"/>
</dbReference>
<dbReference type="Proteomes" id="UP001596250">
    <property type="component" value="Unassembled WGS sequence"/>
</dbReference>
<reference evidence="6" key="1">
    <citation type="journal article" date="2019" name="Int. J. Syst. Evol. Microbiol.">
        <title>The Global Catalogue of Microorganisms (GCM) 10K type strain sequencing project: providing services to taxonomists for standard genome sequencing and annotation.</title>
        <authorList>
            <consortium name="The Broad Institute Genomics Platform"/>
            <consortium name="The Broad Institute Genome Sequencing Center for Infectious Disease"/>
            <person name="Wu L."/>
            <person name="Ma J."/>
        </authorList>
    </citation>
    <scope>NUCLEOTIDE SEQUENCE [LARGE SCALE GENOMIC DNA]</scope>
    <source>
        <strain evidence="6">CCM 8749</strain>
    </source>
</reference>
<dbReference type="Gene3D" id="2.40.50.140">
    <property type="entry name" value="Nucleic acid-binding proteins"/>
    <property type="match status" value="1"/>
</dbReference>
<dbReference type="InterPro" id="IPR016059">
    <property type="entry name" value="DNA_ligase_ATP-dep_CS"/>
</dbReference>
<evidence type="ECO:0000313" key="6">
    <source>
        <dbReference type="Proteomes" id="UP001596250"/>
    </source>
</evidence>
<dbReference type="SUPFAM" id="SSF56091">
    <property type="entry name" value="DNA ligase/mRNA capping enzyme, catalytic domain"/>
    <property type="match status" value="1"/>
</dbReference>
<organism evidence="5 6">
    <name type="scientific">Marinicrinis lubricantis</name>
    <dbReference type="NCBI Taxonomy" id="2086470"/>
    <lineage>
        <taxon>Bacteria</taxon>
        <taxon>Bacillati</taxon>
        <taxon>Bacillota</taxon>
        <taxon>Bacilli</taxon>
        <taxon>Bacillales</taxon>
        <taxon>Paenibacillaceae</taxon>
    </lineage>
</organism>
<dbReference type="CDD" id="cd07971">
    <property type="entry name" value="OBF_DNA_ligase_LigD"/>
    <property type="match status" value="1"/>
</dbReference>
<proteinExistence type="predicted"/>
<comment type="caution">
    <text evidence="5">The sequence shown here is derived from an EMBL/GenBank/DDBJ whole genome shotgun (WGS) entry which is preliminary data.</text>
</comment>
<evidence type="ECO:0000256" key="3">
    <source>
        <dbReference type="ARBA" id="ARBA00034003"/>
    </source>
</evidence>
<gene>
    <name evidence="5" type="ORF">ACFPXP_14560</name>
</gene>
<keyword evidence="6" id="KW-1185">Reference proteome</keyword>
<dbReference type="EMBL" id="JBHSQV010000167">
    <property type="protein sequence ID" value="MFC5987625.1"/>
    <property type="molecule type" value="Genomic_DNA"/>
</dbReference>
<comment type="catalytic activity">
    <reaction evidence="3">
        <text>ATP + (deoxyribonucleotide)n-3'-hydroxyl + 5'-phospho-(deoxyribonucleotide)m = (deoxyribonucleotide)n+m + AMP + diphosphate.</text>
        <dbReference type="EC" id="6.5.1.1"/>
    </reaction>
</comment>
<protein>
    <recommendedName>
        <fullName evidence="1">DNA ligase (ATP)</fullName>
        <ecNumber evidence="1">6.5.1.1</ecNumber>
    </recommendedName>
</protein>